<name>A0ABS0NCB0_9NEIS</name>
<sequence length="301" mass="33126">MNIRIIRSDQTYRELLELPETERENHFIANVLWPFKQKFQTQNMPLKAKEPGRFDAMRLLGWLHLMPADITEADRPAVTVISSDELWQTCRDTVQPSLALLDAYRPLPVRDYTFTILLGSPKSRMLALNKGYLGDGGIPGYILMSILPNAYTLPRLHAAIAHECNHNVRFQFAKWSSKTTLADWVVSEGLAESFAAAQFGSGLIGPWVSETDAATLAKIKPVISARLGMTGMADMTPYLYGDEIAALQGHQPVGLPYAAGYAYGYHMVQAYLAATGKSIVEATFAPTAEILAGAGDFCRAA</sequence>
<dbReference type="Pfam" id="PF10026">
    <property type="entry name" value="DUF2268"/>
    <property type="match status" value="1"/>
</dbReference>
<proteinExistence type="predicted"/>
<accession>A0ABS0NCB0</accession>
<keyword evidence="3" id="KW-1185">Reference proteome</keyword>
<evidence type="ECO:0000313" key="2">
    <source>
        <dbReference type="EMBL" id="MBH5329921.1"/>
    </source>
</evidence>
<feature type="domain" description="DUF2268" evidence="1">
    <location>
        <begin position="87"/>
        <end position="291"/>
    </location>
</feature>
<reference evidence="2 3" key="1">
    <citation type="submission" date="2020-09" db="EMBL/GenBank/DDBJ databases">
        <title>Eikenella S3660 sp. nov., isolated from a throat swab.</title>
        <authorList>
            <person name="Buhl M."/>
        </authorList>
    </citation>
    <scope>NUCLEOTIDE SEQUENCE [LARGE SCALE GENOMIC DNA]</scope>
    <source>
        <strain evidence="2 3">S3360</strain>
    </source>
</reference>
<dbReference type="Proteomes" id="UP000768471">
    <property type="component" value="Unassembled WGS sequence"/>
</dbReference>
<comment type="caution">
    <text evidence="2">The sequence shown here is derived from an EMBL/GenBank/DDBJ whole genome shotgun (WGS) entry which is preliminary data.</text>
</comment>
<dbReference type="InterPro" id="IPR018728">
    <property type="entry name" value="DUF2268"/>
</dbReference>
<organism evidence="2 3">
    <name type="scientific">Eikenella glucosivorans</name>
    <dbReference type="NCBI Taxonomy" id="2766967"/>
    <lineage>
        <taxon>Bacteria</taxon>
        <taxon>Pseudomonadati</taxon>
        <taxon>Pseudomonadota</taxon>
        <taxon>Betaproteobacteria</taxon>
        <taxon>Neisseriales</taxon>
        <taxon>Neisseriaceae</taxon>
        <taxon>Eikenella</taxon>
    </lineage>
</organism>
<dbReference type="RefSeq" id="WP_197903754.1">
    <property type="nucleotide sequence ID" value="NZ_JACSGR010000007.1"/>
</dbReference>
<evidence type="ECO:0000259" key="1">
    <source>
        <dbReference type="Pfam" id="PF10026"/>
    </source>
</evidence>
<dbReference type="EMBL" id="JACSGR010000007">
    <property type="protein sequence ID" value="MBH5329921.1"/>
    <property type="molecule type" value="Genomic_DNA"/>
</dbReference>
<evidence type="ECO:0000313" key="3">
    <source>
        <dbReference type="Proteomes" id="UP000768471"/>
    </source>
</evidence>
<protein>
    <submittedName>
        <fullName evidence="2">DUF2268 domain-containing protein</fullName>
    </submittedName>
</protein>
<gene>
    <name evidence="2" type="ORF">H9Q10_09610</name>
</gene>